<evidence type="ECO:0000256" key="5">
    <source>
        <dbReference type="ARBA" id="ARBA00022692"/>
    </source>
</evidence>
<feature type="transmembrane region" description="Helical" evidence="8">
    <location>
        <begin position="531"/>
        <end position="549"/>
    </location>
</feature>
<evidence type="ECO:0000256" key="9">
    <source>
        <dbReference type="SAM" id="MobiDB-lite"/>
    </source>
</evidence>
<comment type="caution">
    <text evidence="10">The sequence shown here is derived from an EMBL/GenBank/DDBJ whole genome shotgun (WGS) entry which is preliminary data.</text>
</comment>
<evidence type="ECO:0000256" key="3">
    <source>
        <dbReference type="ARBA" id="ARBA00022448"/>
    </source>
</evidence>
<dbReference type="Pfam" id="PF01384">
    <property type="entry name" value="PHO4"/>
    <property type="match status" value="1"/>
</dbReference>
<gene>
    <name evidence="10" type="ORF">O3G_MSEX008274</name>
</gene>
<evidence type="ECO:0000256" key="4">
    <source>
        <dbReference type="ARBA" id="ARBA00022592"/>
    </source>
</evidence>
<evidence type="ECO:0000256" key="2">
    <source>
        <dbReference type="ARBA" id="ARBA00009916"/>
    </source>
</evidence>
<feature type="region of interest" description="Disordered" evidence="9">
    <location>
        <begin position="258"/>
        <end position="280"/>
    </location>
</feature>
<comment type="similarity">
    <text evidence="2 8">Belongs to the inorganic phosphate transporter (PiT) (TC 2.A.20) family.</text>
</comment>
<organism evidence="10 11">
    <name type="scientific">Manduca sexta</name>
    <name type="common">Tobacco hawkmoth</name>
    <name type="synonym">Tobacco hornworm</name>
    <dbReference type="NCBI Taxonomy" id="7130"/>
    <lineage>
        <taxon>Eukaryota</taxon>
        <taxon>Metazoa</taxon>
        <taxon>Ecdysozoa</taxon>
        <taxon>Arthropoda</taxon>
        <taxon>Hexapoda</taxon>
        <taxon>Insecta</taxon>
        <taxon>Pterygota</taxon>
        <taxon>Neoptera</taxon>
        <taxon>Endopterygota</taxon>
        <taxon>Lepidoptera</taxon>
        <taxon>Glossata</taxon>
        <taxon>Ditrysia</taxon>
        <taxon>Bombycoidea</taxon>
        <taxon>Sphingidae</taxon>
        <taxon>Sphinginae</taxon>
        <taxon>Sphingini</taxon>
        <taxon>Manduca</taxon>
    </lineage>
</organism>
<feature type="transmembrane region" description="Helical" evidence="8">
    <location>
        <begin position="7"/>
        <end position="26"/>
    </location>
</feature>
<name>A0A921Z9Q4_MANSE</name>
<dbReference type="PANTHER" id="PTHR11101">
    <property type="entry name" value="PHOSPHATE TRANSPORTER"/>
    <property type="match status" value="1"/>
</dbReference>
<dbReference type="GO" id="GO:0016020">
    <property type="term" value="C:membrane"/>
    <property type="evidence" value="ECO:0007669"/>
    <property type="project" value="UniProtKB-SubCell"/>
</dbReference>
<proteinExistence type="inferred from homology"/>
<dbReference type="PANTHER" id="PTHR11101:SF80">
    <property type="entry name" value="PHOSPHATE TRANSPORTER"/>
    <property type="match status" value="1"/>
</dbReference>
<dbReference type="InterPro" id="IPR001204">
    <property type="entry name" value="Phos_transporter"/>
</dbReference>
<feature type="transmembrane region" description="Helical" evidence="8">
    <location>
        <begin position="181"/>
        <end position="202"/>
    </location>
</feature>
<evidence type="ECO:0000256" key="1">
    <source>
        <dbReference type="ARBA" id="ARBA00004141"/>
    </source>
</evidence>
<keyword evidence="7 8" id="KW-0472">Membrane</keyword>
<dbReference type="Proteomes" id="UP000791440">
    <property type="component" value="Unassembled WGS sequence"/>
</dbReference>
<reference evidence="10" key="1">
    <citation type="journal article" date="2016" name="Insect Biochem. Mol. Biol.">
        <title>Multifaceted biological insights from a draft genome sequence of the tobacco hornworm moth, Manduca sexta.</title>
        <authorList>
            <person name="Kanost M.R."/>
            <person name="Arrese E.L."/>
            <person name="Cao X."/>
            <person name="Chen Y.R."/>
            <person name="Chellapilla S."/>
            <person name="Goldsmith M.R."/>
            <person name="Grosse-Wilde E."/>
            <person name="Heckel D.G."/>
            <person name="Herndon N."/>
            <person name="Jiang H."/>
            <person name="Papanicolaou A."/>
            <person name="Qu J."/>
            <person name="Soulages J.L."/>
            <person name="Vogel H."/>
            <person name="Walters J."/>
            <person name="Waterhouse R.M."/>
            <person name="Ahn S.J."/>
            <person name="Almeida F.C."/>
            <person name="An C."/>
            <person name="Aqrawi P."/>
            <person name="Bretschneider A."/>
            <person name="Bryant W.B."/>
            <person name="Bucks S."/>
            <person name="Chao H."/>
            <person name="Chevignon G."/>
            <person name="Christen J.M."/>
            <person name="Clarke D.F."/>
            <person name="Dittmer N.T."/>
            <person name="Ferguson L.C.F."/>
            <person name="Garavelou S."/>
            <person name="Gordon K.H.J."/>
            <person name="Gunaratna R.T."/>
            <person name="Han Y."/>
            <person name="Hauser F."/>
            <person name="He Y."/>
            <person name="Heidel-Fischer H."/>
            <person name="Hirsh A."/>
            <person name="Hu Y."/>
            <person name="Jiang H."/>
            <person name="Kalra D."/>
            <person name="Klinner C."/>
            <person name="Konig C."/>
            <person name="Kovar C."/>
            <person name="Kroll A.R."/>
            <person name="Kuwar S.S."/>
            <person name="Lee S.L."/>
            <person name="Lehman R."/>
            <person name="Li K."/>
            <person name="Li Z."/>
            <person name="Liang H."/>
            <person name="Lovelace S."/>
            <person name="Lu Z."/>
            <person name="Mansfield J.H."/>
            <person name="McCulloch K.J."/>
            <person name="Mathew T."/>
            <person name="Morton B."/>
            <person name="Muzny D.M."/>
            <person name="Neunemann D."/>
            <person name="Ongeri F."/>
            <person name="Pauchet Y."/>
            <person name="Pu L.L."/>
            <person name="Pyrousis I."/>
            <person name="Rao X.J."/>
            <person name="Redding A."/>
            <person name="Roesel C."/>
            <person name="Sanchez-Gracia A."/>
            <person name="Schaack S."/>
            <person name="Shukla A."/>
            <person name="Tetreau G."/>
            <person name="Wang Y."/>
            <person name="Xiong G.H."/>
            <person name="Traut W."/>
            <person name="Walsh T.K."/>
            <person name="Worley K.C."/>
            <person name="Wu D."/>
            <person name="Wu W."/>
            <person name="Wu Y.Q."/>
            <person name="Zhang X."/>
            <person name="Zou Z."/>
            <person name="Zucker H."/>
            <person name="Briscoe A.D."/>
            <person name="Burmester T."/>
            <person name="Clem R.J."/>
            <person name="Feyereisen R."/>
            <person name="Grimmelikhuijzen C.J.P."/>
            <person name="Hamodrakas S.J."/>
            <person name="Hansson B.S."/>
            <person name="Huguet E."/>
            <person name="Jermiin L.S."/>
            <person name="Lan Q."/>
            <person name="Lehman H.K."/>
            <person name="Lorenzen M."/>
            <person name="Merzendorfer H."/>
            <person name="Michalopoulos I."/>
            <person name="Morton D.B."/>
            <person name="Muthukrishnan S."/>
            <person name="Oakeshott J.G."/>
            <person name="Palmer W."/>
            <person name="Park Y."/>
            <person name="Passarelli A.L."/>
            <person name="Rozas J."/>
            <person name="Schwartz L.M."/>
            <person name="Smith W."/>
            <person name="Southgate A."/>
            <person name="Vilcinskas A."/>
            <person name="Vogt R."/>
            <person name="Wang P."/>
            <person name="Werren J."/>
            <person name="Yu X.Q."/>
            <person name="Zhou J.J."/>
            <person name="Brown S.J."/>
            <person name="Scherer S.E."/>
            <person name="Richards S."/>
            <person name="Blissard G.W."/>
        </authorList>
    </citation>
    <scope>NUCLEOTIDE SEQUENCE</scope>
</reference>
<keyword evidence="6 8" id="KW-1133">Transmembrane helix</keyword>
<evidence type="ECO:0000313" key="11">
    <source>
        <dbReference type="Proteomes" id="UP000791440"/>
    </source>
</evidence>
<evidence type="ECO:0000256" key="6">
    <source>
        <dbReference type="ARBA" id="ARBA00022989"/>
    </source>
</evidence>
<keyword evidence="4 8" id="KW-0592">Phosphate transport</keyword>
<evidence type="ECO:0000313" key="10">
    <source>
        <dbReference type="EMBL" id="KAG6453653.1"/>
    </source>
</evidence>
<feature type="transmembrane region" description="Helical" evidence="8">
    <location>
        <begin position="46"/>
        <end position="68"/>
    </location>
</feature>
<dbReference type="EMBL" id="JH668448">
    <property type="protein sequence ID" value="KAG6453653.1"/>
    <property type="molecule type" value="Genomic_DNA"/>
</dbReference>
<keyword evidence="3 8" id="KW-0813">Transport</keyword>
<sequence length="619" mass="65255">MEQYADDMLWLVVSGFLVAFVLAFGIGANDVANSFGTSVGSKVLTLTQACILATIFEISGAVLIGYKVSDTMRKGILDVSLYADGGERLLAAGCLAALIAGATWLILATALRLPVSGTHSVVGATVGFTLTAKGPVGVRWSTLGAIVLSWFVSPALSGTASAMLFWVVRRFILRAPQPIKAGLRALPFFYGATVAVNVLSVVHDGPKLLAMDKIPLWVALAGSLALGALVAGCVRAFLVPHYRRKLTAPPVNFSLGLSNETTPANTPTHSNKSVPQRPTSLLSEDGKVLEAIAESAEMVTLSDADKASDGVREMNARNRALLATMDDCSILSRSLSPPNKPRLQLVDADPQINTLKYIDETLSCCKSLDSAQMAGMGESYDSRNGFFGGSCDTIARGEFDRLAAARALPVVGFETPPPRIEKEDSSFFKAKTQAPVSSSAWSIEGESKRLPAITPNSSAAPLLRAPSPPPAPPQPPPPDTLRLFSFLQVLTATFGAFAHGGNDVSNAIGPLVALWLVYSEGAAHSRAETPLAILVFGGVGIALGLWLWGRRVIRTVGEDLTSITPDTGFTIELGAALTVLVASKAGLPVSTTHCKVGSVVCVGYFSQKSVDWSLFRFVL</sequence>
<feature type="transmembrane region" description="Helical" evidence="8">
    <location>
        <begin position="214"/>
        <end position="238"/>
    </location>
</feature>
<keyword evidence="5 8" id="KW-0812">Transmembrane</keyword>
<comment type="subcellular location">
    <subcellularLocation>
        <location evidence="1 8">Membrane</location>
        <topology evidence="1 8">Multi-pass membrane protein</topology>
    </subcellularLocation>
</comment>
<evidence type="ECO:0000256" key="7">
    <source>
        <dbReference type="ARBA" id="ARBA00023136"/>
    </source>
</evidence>
<evidence type="ECO:0000256" key="8">
    <source>
        <dbReference type="RuleBase" id="RU363058"/>
    </source>
</evidence>
<feature type="region of interest" description="Disordered" evidence="9">
    <location>
        <begin position="458"/>
        <end position="478"/>
    </location>
</feature>
<feature type="transmembrane region" description="Helical" evidence="8">
    <location>
        <begin position="89"/>
        <end position="111"/>
    </location>
</feature>
<dbReference type="GO" id="GO:0035435">
    <property type="term" value="P:phosphate ion transmembrane transport"/>
    <property type="evidence" value="ECO:0007669"/>
    <property type="project" value="TreeGrafter"/>
</dbReference>
<accession>A0A921Z9Q4</accession>
<protein>
    <recommendedName>
        <fullName evidence="8">Phosphate transporter</fullName>
    </recommendedName>
</protein>
<reference evidence="10" key="2">
    <citation type="submission" date="2020-12" db="EMBL/GenBank/DDBJ databases">
        <authorList>
            <person name="Kanost M."/>
        </authorList>
    </citation>
    <scope>NUCLEOTIDE SEQUENCE</scope>
</reference>
<dbReference type="AlphaFoldDB" id="A0A921Z9Q4"/>
<comment type="function">
    <text evidence="8">Sodium-phosphate symporter.</text>
</comment>
<feature type="compositionally biased region" description="Pro residues" evidence="9">
    <location>
        <begin position="466"/>
        <end position="478"/>
    </location>
</feature>
<keyword evidence="11" id="KW-1185">Reference proteome</keyword>
<feature type="transmembrane region" description="Helical" evidence="8">
    <location>
        <begin position="143"/>
        <end position="169"/>
    </location>
</feature>
<dbReference type="GO" id="GO:0005315">
    <property type="term" value="F:phosphate transmembrane transporter activity"/>
    <property type="evidence" value="ECO:0007669"/>
    <property type="project" value="InterPro"/>
</dbReference>